<protein>
    <submittedName>
        <fullName evidence="2">Uncharacterized protein</fullName>
    </submittedName>
</protein>
<proteinExistence type="predicted"/>
<evidence type="ECO:0000313" key="2">
    <source>
        <dbReference type="EMBL" id="KAK7113980.1"/>
    </source>
</evidence>
<evidence type="ECO:0000313" key="3">
    <source>
        <dbReference type="Proteomes" id="UP001374579"/>
    </source>
</evidence>
<reference evidence="2 3" key="1">
    <citation type="submission" date="2024-02" db="EMBL/GenBank/DDBJ databases">
        <title>Chromosome-scale genome assembly of the rough periwinkle Littorina saxatilis.</title>
        <authorList>
            <person name="De Jode A."/>
            <person name="Faria R."/>
            <person name="Formenti G."/>
            <person name="Sims Y."/>
            <person name="Smith T.P."/>
            <person name="Tracey A."/>
            <person name="Wood J.M.D."/>
            <person name="Zagrodzka Z.B."/>
            <person name="Johannesson K."/>
            <person name="Butlin R.K."/>
            <person name="Leder E.H."/>
        </authorList>
    </citation>
    <scope>NUCLEOTIDE SEQUENCE [LARGE SCALE GENOMIC DNA]</scope>
    <source>
        <strain evidence="2">Snail1</strain>
        <tissue evidence="2">Muscle</tissue>
    </source>
</reference>
<name>A0AAN9C3Y5_9CAEN</name>
<dbReference type="Proteomes" id="UP001374579">
    <property type="component" value="Unassembled WGS sequence"/>
</dbReference>
<feature type="region of interest" description="Disordered" evidence="1">
    <location>
        <begin position="151"/>
        <end position="171"/>
    </location>
</feature>
<keyword evidence="3" id="KW-1185">Reference proteome</keyword>
<sequence>MPVLMENSNSTQFRTSERDVDSLVEEVRERLCLKSRDKLNAARRSMPYSCGSTRRKGSAFVLSPEKCDSSASHRSVERERGKRVCNSCLMKCTRCKCSNSLDIRESRNLLKTLLAEHRLIQEAVRRIHGLHHQYGDTTSASVEAPSSCSVRSSSADSMDSSTFSSTVSVDL</sequence>
<dbReference type="AlphaFoldDB" id="A0AAN9C3Y5"/>
<comment type="caution">
    <text evidence="2">The sequence shown here is derived from an EMBL/GenBank/DDBJ whole genome shotgun (WGS) entry which is preliminary data.</text>
</comment>
<organism evidence="2 3">
    <name type="scientific">Littorina saxatilis</name>
    <dbReference type="NCBI Taxonomy" id="31220"/>
    <lineage>
        <taxon>Eukaryota</taxon>
        <taxon>Metazoa</taxon>
        <taxon>Spiralia</taxon>
        <taxon>Lophotrochozoa</taxon>
        <taxon>Mollusca</taxon>
        <taxon>Gastropoda</taxon>
        <taxon>Caenogastropoda</taxon>
        <taxon>Littorinimorpha</taxon>
        <taxon>Littorinoidea</taxon>
        <taxon>Littorinidae</taxon>
        <taxon>Littorina</taxon>
    </lineage>
</organism>
<accession>A0AAN9C3Y5</accession>
<evidence type="ECO:0000256" key="1">
    <source>
        <dbReference type="SAM" id="MobiDB-lite"/>
    </source>
</evidence>
<gene>
    <name evidence="2" type="ORF">V1264_000120</name>
</gene>
<dbReference type="EMBL" id="JBAMIC010000001">
    <property type="protein sequence ID" value="KAK7113980.1"/>
    <property type="molecule type" value="Genomic_DNA"/>
</dbReference>